<evidence type="ECO:0000313" key="8">
    <source>
        <dbReference type="Proteomes" id="UP000282087"/>
    </source>
</evidence>
<name>A0A3M6VI72_9STRA</name>
<dbReference type="PROSITE" id="PS50054">
    <property type="entry name" value="TYR_PHOSPHATASE_DUAL"/>
    <property type="match status" value="1"/>
</dbReference>
<evidence type="ECO:0000313" key="9">
    <source>
        <dbReference type="Proteomes" id="UP000286097"/>
    </source>
</evidence>
<dbReference type="SMART" id="SM00195">
    <property type="entry name" value="DSPc"/>
    <property type="match status" value="1"/>
</dbReference>
<dbReference type="SUPFAM" id="SSF52799">
    <property type="entry name" value="(Phosphotyrosine protein) phosphatases II"/>
    <property type="match status" value="1"/>
</dbReference>
<dbReference type="Gene3D" id="3.90.190.10">
    <property type="entry name" value="Protein tyrosine phosphatase superfamily"/>
    <property type="match status" value="1"/>
</dbReference>
<evidence type="ECO:0000256" key="2">
    <source>
        <dbReference type="ARBA" id="ARBA00022912"/>
    </source>
</evidence>
<dbReference type="InterPro" id="IPR000387">
    <property type="entry name" value="Tyr_Pase_dom"/>
</dbReference>
<dbReference type="VEuPathDB" id="FungiDB:DD237_003262"/>
<dbReference type="InterPro" id="IPR020422">
    <property type="entry name" value="TYR_PHOSPHATASE_DUAL_dom"/>
</dbReference>
<feature type="domain" description="Tyrosine-protein phosphatase" evidence="4">
    <location>
        <begin position="22"/>
        <end position="179"/>
    </location>
</feature>
<dbReference type="AlphaFoldDB" id="A0A3M6VI72"/>
<accession>A0A3M6VI72</accession>
<feature type="compositionally biased region" description="Low complexity" evidence="3">
    <location>
        <begin position="178"/>
        <end position="190"/>
    </location>
</feature>
<keyword evidence="2" id="KW-0904">Protein phosphatase</keyword>
<evidence type="ECO:0000313" key="7">
    <source>
        <dbReference type="EMBL" id="RQM09556.1"/>
    </source>
</evidence>
<evidence type="ECO:0000259" key="5">
    <source>
        <dbReference type="PROSITE" id="PS50056"/>
    </source>
</evidence>
<dbReference type="EMBL" id="QKXF01000687">
    <property type="protein sequence ID" value="RQM09556.1"/>
    <property type="molecule type" value="Genomic_DNA"/>
</dbReference>
<sequence>MQVFHVSLLFNMMLQHEKRRPWWSYIEPKLILGALPLQNKNHLHQLVQGESVKAIVTMNDPVELLPNFLSTPISSAEWEKEQITQCFGSTGDFSPPTLATIERCVNFVHEQIDVQQNTTYVHCKAGRGRSTVIVVAFLMKYRHMTLDEAFEVVKTKRPHISLHPKQHHILREFSEKYSPSLSSSPASPVSACTRNHGQ</sequence>
<dbReference type="InterPro" id="IPR000340">
    <property type="entry name" value="Dual-sp_phosphatase_cat-dom"/>
</dbReference>
<reference evidence="8 9" key="1">
    <citation type="submission" date="2018-06" db="EMBL/GenBank/DDBJ databases">
        <title>Comparative genomics of downy mildews reveals potential adaptations to biotrophy.</title>
        <authorList>
            <person name="Fletcher K."/>
            <person name="Klosterman S.J."/>
            <person name="Derevnina L."/>
            <person name="Martin F."/>
            <person name="Koike S."/>
            <person name="Reyes Chin-Wo S."/>
            <person name="Mou B."/>
            <person name="Michelmore R."/>
        </authorList>
    </citation>
    <scope>NUCLEOTIDE SEQUENCE [LARGE SCALE GENOMIC DNA]</scope>
    <source>
        <strain evidence="7 9">R13</strain>
        <strain evidence="6 8">R14</strain>
    </source>
</reference>
<protein>
    <recommendedName>
        <fullName evidence="10">Tyrosine specific protein phosphatases domain-containing protein</fullName>
    </recommendedName>
</protein>
<dbReference type="PANTHER" id="PTHR46274">
    <property type="entry name" value="PHOSPHATIDYLINOSITOL PHOSPHATASE"/>
    <property type="match status" value="1"/>
</dbReference>
<dbReference type="PANTHER" id="PTHR46274:SF6">
    <property type="entry name" value="TYR_PHOSPHATASE_2 DOMAIN-CONTAINING PROTEIN"/>
    <property type="match status" value="1"/>
</dbReference>
<keyword evidence="8" id="KW-1185">Reference proteome</keyword>
<dbReference type="Pfam" id="PF00782">
    <property type="entry name" value="DSPc"/>
    <property type="match status" value="1"/>
</dbReference>
<evidence type="ECO:0000313" key="6">
    <source>
        <dbReference type="EMBL" id="RMX65176.1"/>
    </source>
</evidence>
<dbReference type="EMBL" id="QLLG01000262">
    <property type="protein sequence ID" value="RMX65176.1"/>
    <property type="molecule type" value="Genomic_DNA"/>
</dbReference>
<evidence type="ECO:0000256" key="1">
    <source>
        <dbReference type="ARBA" id="ARBA00022801"/>
    </source>
</evidence>
<evidence type="ECO:0000259" key="4">
    <source>
        <dbReference type="PROSITE" id="PS50054"/>
    </source>
</evidence>
<proteinExistence type="predicted"/>
<dbReference type="InterPro" id="IPR029021">
    <property type="entry name" value="Prot-tyrosine_phosphatase-like"/>
</dbReference>
<dbReference type="PROSITE" id="PS00383">
    <property type="entry name" value="TYR_PHOSPHATASE_1"/>
    <property type="match status" value="1"/>
</dbReference>
<dbReference type="Proteomes" id="UP000282087">
    <property type="component" value="Unassembled WGS sequence"/>
</dbReference>
<feature type="region of interest" description="Disordered" evidence="3">
    <location>
        <begin position="178"/>
        <end position="198"/>
    </location>
</feature>
<dbReference type="InterPro" id="IPR016130">
    <property type="entry name" value="Tyr_Pase_AS"/>
</dbReference>
<keyword evidence="1" id="KW-0378">Hydrolase</keyword>
<evidence type="ECO:0008006" key="10">
    <source>
        <dbReference type="Google" id="ProtNLM"/>
    </source>
</evidence>
<evidence type="ECO:0000256" key="3">
    <source>
        <dbReference type="SAM" id="MobiDB-lite"/>
    </source>
</evidence>
<comment type="caution">
    <text evidence="6">The sequence shown here is derived from an EMBL/GenBank/DDBJ whole genome shotgun (WGS) entry which is preliminary data.</text>
</comment>
<gene>
    <name evidence="7" type="ORF">DD237_003262</name>
    <name evidence="6" type="ORF">DD238_002540</name>
</gene>
<dbReference type="Proteomes" id="UP000286097">
    <property type="component" value="Unassembled WGS sequence"/>
</dbReference>
<feature type="domain" description="Tyrosine specific protein phosphatases" evidence="5">
    <location>
        <begin position="99"/>
        <end position="168"/>
    </location>
</feature>
<dbReference type="GO" id="GO:0004721">
    <property type="term" value="F:phosphoprotein phosphatase activity"/>
    <property type="evidence" value="ECO:0007669"/>
    <property type="project" value="UniProtKB-KW"/>
</dbReference>
<dbReference type="PROSITE" id="PS50056">
    <property type="entry name" value="TYR_PHOSPHATASE_2"/>
    <property type="match status" value="1"/>
</dbReference>
<organism evidence="6 8">
    <name type="scientific">Peronospora effusa</name>
    <dbReference type="NCBI Taxonomy" id="542832"/>
    <lineage>
        <taxon>Eukaryota</taxon>
        <taxon>Sar</taxon>
        <taxon>Stramenopiles</taxon>
        <taxon>Oomycota</taxon>
        <taxon>Peronosporomycetes</taxon>
        <taxon>Peronosporales</taxon>
        <taxon>Peronosporaceae</taxon>
        <taxon>Peronospora</taxon>
    </lineage>
</organism>
<dbReference type="FunFam" id="3.90.190.10:FF:000157">
    <property type="entry name" value="Protein-tyrosine phosphatase"/>
    <property type="match status" value="1"/>
</dbReference>